<feature type="non-terminal residue" evidence="2">
    <location>
        <position position="1"/>
    </location>
</feature>
<feature type="non-terminal residue" evidence="2">
    <location>
        <position position="145"/>
    </location>
</feature>
<name>A0A9P6TV03_9FUNG</name>
<accession>A0A9P6TV03</accession>
<evidence type="ECO:0000256" key="1">
    <source>
        <dbReference type="SAM" id="MobiDB-lite"/>
    </source>
</evidence>
<comment type="caution">
    <text evidence="2">The sequence shown here is derived from an EMBL/GenBank/DDBJ whole genome shotgun (WGS) entry which is preliminary data.</text>
</comment>
<feature type="region of interest" description="Disordered" evidence="1">
    <location>
        <begin position="47"/>
        <end position="78"/>
    </location>
</feature>
<evidence type="ECO:0000313" key="3">
    <source>
        <dbReference type="Proteomes" id="UP000807716"/>
    </source>
</evidence>
<dbReference type="AlphaFoldDB" id="A0A9P6TV03"/>
<dbReference type="EMBL" id="JAAAJB010002026">
    <property type="protein sequence ID" value="KAG0247043.1"/>
    <property type="molecule type" value="Genomic_DNA"/>
</dbReference>
<proteinExistence type="predicted"/>
<feature type="compositionally biased region" description="Low complexity" evidence="1">
    <location>
        <begin position="56"/>
        <end position="73"/>
    </location>
</feature>
<organism evidence="2 3">
    <name type="scientific">Actinomortierella ambigua</name>
    <dbReference type="NCBI Taxonomy" id="1343610"/>
    <lineage>
        <taxon>Eukaryota</taxon>
        <taxon>Fungi</taxon>
        <taxon>Fungi incertae sedis</taxon>
        <taxon>Mucoromycota</taxon>
        <taxon>Mortierellomycotina</taxon>
        <taxon>Mortierellomycetes</taxon>
        <taxon>Mortierellales</taxon>
        <taxon>Mortierellaceae</taxon>
        <taxon>Actinomortierella</taxon>
    </lineage>
</organism>
<evidence type="ECO:0000313" key="2">
    <source>
        <dbReference type="EMBL" id="KAG0247043.1"/>
    </source>
</evidence>
<sequence>EELDHEKKNHRCGDGDLALIIKHRLLTWLQSDPGDIVTTTTIRKTKDIVSEKQAGHEQQQQQQPHTNKQQHPPGTSSLAIARRVALLDHGGGHFAKATTPQTRGCCWLQMQRIIIKYEHDQPQDVQAFQEAFHSVRPDIDLYCKT</sequence>
<protein>
    <submittedName>
        <fullName evidence="2">Uncharacterized protein</fullName>
    </submittedName>
</protein>
<reference evidence="2" key="1">
    <citation type="journal article" date="2020" name="Fungal Divers.">
        <title>Resolving the Mortierellaceae phylogeny through synthesis of multi-gene phylogenetics and phylogenomics.</title>
        <authorList>
            <person name="Vandepol N."/>
            <person name="Liber J."/>
            <person name="Desiro A."/>
            <person name="Na H."/>
            <person name="Kennedy M."/>
            <person name="Barry K."/>
            <person name="Grigoriev I.V."/>
            <person name="Miller A.N."/>
            <person name="O'Donnell K."/>
            <person name="Stajich J.E."/>
            <person name="Bonito G."/>
        </authorList>
    </citation>
    <scope>NUCLEOTIDE SEQUENCE</scope>
    <source>
        <strain evidence="2">BC1065</strain>
    </source>
</reference>
<dbReference type="Proteomes" id="UP000807716">
    <property type="component" value="Unassembled WGS sequence"/>
</dbReference>
<gene>
    <name evidence="2" type="ORF">DFQ27_002714</name>
</gene>
<keyword evidence="3" id="KW-1185">Reference proteome</keyword>